<evidence type="ECO:0008006" key="4">
    <source>
        <dbReference type="Google" id="ProtNLM"/>
    </source>
</evidence>
<dbReference type="OrthoDB" id="9787283at2"/>
<dbReference type="AlphaFoldDB" id="A0A2P5P8L4"/>
<keyword evidence="1" id="KW-0812">Transmembrane</keyword>
<evidence type="ECO:0000313" key="3">
    <source>
        <dbReference type="Proteomes" id="UP000235653"/>
    </source>
</evidence>
<proteinExistence type="predicted"/>
<dbReference type="Proteomes" id="UP000235653">
    <property type="component" value="Unassembled WGS sequence"/>
</dbReference>
<reference evidence="2 3" key="1">
    <citation type="journal article" date="2017" name="ISME J.">
        <title>Grape pomace compost harbors organohalide-respiring Dehalogenimonas species with novel reductive dehalogenase genes.</title>
        <authorList>
            <person name="Yang Y."/>
            <person name="Higgins S.A."/>
            <person name="Yan J."/>
            <person name="Simsir B."/>
            <person name="Chourey K."/>
            <person name="Iyer R."/>
            <person name="Hettich R.L."/>
            <person name="Baldwin B."/>
            <person name="Ogles D.M."/>
            <person name="Loffler F.E."/>
        </authorList>
    </citation>
    <scope>NUCLEOTIDE SEQUENCE [LARGE SCALE GENOMIC DNA]</scope>
    <source>
        <strain evidence="2 3">GP</strain>
    </source>
</reference>
<comment type="caution">
    <text evidence="2">The sequence shown here is derived from an EMBL/GenBank/DDBJ whole genome shotgun (WGS) entry which is preliminary data.</text>
</comment>
<gene>
    <name evidence="2" type="ORF">JP09_001815</name>
</gene>
<evidence type="ECO:0000313" key="2">
    <source>
        <dbReference type="EMBL" id="PPD58638.1"/>
    </source>
</evidence>
<sequence>MKLAAGAMAFLAIVFVVLAFTDPFAAGGRGDGAGEFFIPAALFLILATFVISFGKFTVIATSDRLNIIAGMNSNSIYWAEIESFGEDFSRRSPGNPLTAVPTAQDGERVMVYAIGSLPRVEVQLRLNNLRRLIFPTRHLDELMNLIKERSRNTPEISADRTVQPEEELVKIDWDRQWPGGFGGPPIFRLP</sequence>
<dbReference type="EMBL" id="JQAN02000006">
    <property type="protein sequence ID" value="PPD58638.1"/>
    <property type="molecule type" value="Genomic_DNA"/>
</dbReference>
<feature type="transmembrane region" description="Helical" evidence="1">
    <location>
        <begin position="37"/>
        <end position="58"/>
    </location>
</feature>
<name>A0A2P5P8L4_9CHLR</name>
<protein>
    <recommendedName>
        <fullName evidence="4">PH domain-containing protein</fullName>
    </recommendedName>
</protein>
<keyword evidence="1" id="KW-1133">Transmembrane helix</keyword>
<keyword evidence="1" id="KW-0472">Membrane</keyword>
<accession>A0A2P5P8L4</accession>
<keyword evidence="3" id="KW-1185">Reference proteome</keyword>
<organism evidence="2 3">
    <name type="scientific">Dehalogenimonas etheniformans</name>
    <dbReference type="NCBI Taxonomy" id="1536648"/>
    <lineage>
        <taxon>Bacteria</taxon>
        <taxon>Bacillati</taxon>
        <taxon>Chloroflexota</taxon>
        <taxon>Dehalococcoidia</taxon>
        <taxon>Dehalococcoidales</taxon>
        <taxon>Dehalococcoidaceae</taxon>
        <taxon>Dehalogenimonas</taxon>
    </lineage>
</organism>
<evidence type="ECO:0000256" key="1">
    <source>
        <dbReference type="SAM" id="Phobius"/>
    </source>
</evidence>